<evidence type="ECO:0000256" key="7">
    <source>
        <dbReference type="SAM" id="MobiDB-lite"/>
    </source>
</evidence>
<reference evidence="9" key="1">
    <citation type="journal article" date="2010" name="Science">
        <title>Plasticity of animal genome architecture unmasked by rapid evolution of a pelagic tunicate.</title>
        <authorList>
            <person name="Denoeud F."/>
            <person name="Henriet S."/>
            <person name="Mungpakdee S."/>
            <person name="Aury J.M."/>
            <person name="Da Silva C."/>
            <person name="Brinkmann H."/>
            <person name="Mikhaleva J."/>
            <person name="Olsen L.C."/>
            <person name="Jubin C."/>
            <person name="Canestro C."/>
            <person name="Bouquet J.M."/>
            <person name="Danks G."/>
            <person name="Poulain J."/>
            <person name="Campsteijn C."/>
            <person name="Adamski M."/>
            <person name="Cross I."/>
            <person name="Yadetie F."/>
            <person name="Muffato M."/>
            <person name="Louis A."/>
            <person name="Butcher S."/>
            <person name="Tsagkogeorga G."/>
            <person name="Konrad A."/>
            <person name="Singh S."/>
            <person name="Jensen M.F."/>
            <person name="Cong E.H."/>
            <person name="Eikeseth-Otteraa H."/>
            <person name="Noel B."/>
            <person name="Anthouard V."/>
            <person name="Porcel B.M."/>
            <person name="Kachouri-Lafond R."/>
            <person name="Nishino A."/>
            <person name="Ugolini M."/>
            <person name="Chourrout P."/>
            <person name="Nishida H."/>
            <person name="Aasland R."/>
            <person name="Huzurbazar S."/>
            <person name="Westhof E."/>
            <person name="Delsuc F."/>
            <person name="Lehrach H."/>
            <person name="Reinhardt R."/>
            <person name="Weissenbach J."/>
            <person name="Roy S.W."/>
            <person name="Artiguenave F."/>
            <person name="Postlethwait J.H."/>
            <person name="Manak J.R."/>
            <person name="Thompson E.M."/>
            <person name="Jaillon O."/>
            <person name="Du Pasquier L."/>
            <person name="Boudinot P."/>
            <person name="Liberles D.A."/>
            <person name="Volff J.N."/>
            <person name="Philippe H."/>
            <person name="Lenhard B."/>
            <person name="Roest Crollius H."/>
            <person name="Wincker P."/>
            <person name="Chourrout D."/>
        </authorList>
    </citation>
    <scope>NUCLEOTIDE SEQUENCE [LARGE SCALE GENOMIC DNA]</scope>
</reference>
<dbReference type="AlphaFoldDB" id="E4XF86"/>
<feature type="compositionally biased region" description="Polar residues" evidence="7">
    <location>
        <begin position="294"/>
        <end position="311"/>
    </location>
</feature>
<dbReference type="InterPro" id="IPR023572">
    <property type="entry name" value="Archease_dom"/>
</dbReference>
<dbReference type="SUPFAM" id="SSF48403">
    <property type="entry name" value="Ankyrin repeat"/>
    <property type="match status" value="1"/>
</dbReference>
<keyword evidence="11" id="KW-1185">Reference proteome</keyword>
<feature type="region of interest" description="Disordered" evidence="7">
    <location>
        <begin position="287"/>
        <end position="311"/>
    </location>
</feature>
<evidence type="ECO:0000256" key="6">
    <source>
        <dbReference type="ARBA" id="ARBA00022837"/>
    </source>
</evidence>
<dbReference type="EMBL" id="FN653044">
    <property type="protein sequence ID" value="CBY24274.1"/>
    <property type="molecule type" value="Genomic_DNA"/>
</dbReference>
<evidence type="ECO:0000256" key="2">
    <source>
        <dbReference type="ARBA" id="ARBA00011392"/>
    </source>
</evidence>
<evidence type="ECO:0000256" key="1">
    <source>
        <dbReference type="ARBA" id="ARBA00007963"/>
    </source>
</evidence>
<dbReference type="GO" id="GO:0006388">
    <property type="term" value="P:tRNA splicing, via endonucleolytic cleavage and ligation"/>
    <property type="evidence" value="ECO:0007669"/>
    <property type="project" value="TreeGrafter"/>
</dbReference>
<organism evidence="9">
    <name type="scientific">Oikopleura dioica</name>
    <name type="common">Tunicate</name>
    <dbReference type="NCBI Taxonomy" id="34765"/>
    <lineage>
        <taxon>Eukaryota</taxon>
        <taxon>Metazoa</taxon>
        <taxon>Chordata</taxon>
        <taxon>Tunicata</taxon>
        <taxon>Appendicularia</taxon>
        <taxon>Copelata</taxon>
        <taxon>Oikopleuridae</taxon>
        <taxon>Oikopleura</taxon>
    </lineage>
</organism>
<dbReference type="SUPFAM" id="SSF69819">
    <property type="entry name" value="MTH1598-like"/>
    <property type="match status" value="1"/>
</dbReference>
<comment type="subunit">
    <text evidence="2">Component of the tRNA-splicing ligase complex.</text>
</comment>
<dbReference type="InterPro" id="IPR002804">
    <property type="entry name" value="Archease"/>
</dbReference>
<keyword evidence="5" id="KW-0479">Metal-binding</keyword>
<dbReference type="Gene3D" id="1.25.40.20">
    <property type="entry name" value="Ankyrin repeat-containing domain"/>
    <property type="match status" value="1"/>
</dbReference>
<comment type="similarity">
    <text evidence="1">Belongs to the archease family.</text>
</comment>
<evidence type="ECO:0000313" key="9">
    <source>
        <dbReference type="EMBL" id="CBY24274.1"/>
    </source>
</evidence>
<feature type="domain" description="Archease" evidence="8">
    <location>
        <begin position="326"/>
        <end position="467"/>
    </location>
</feature>
<dbReference type="Proteomes" id="UP000001307">
    <property type="component" value="Unassembled WGS sequence"/>
</dbReference>
<dbReference type="Gene3D" id="3.55.10.10">
    <property type="entry name" value="Archease domain"/>
    <property type="match status" value="1"/>
</dbReference>
<evidence type="ECO:0000313" key="11">
    <source>
        <dbReference type="Proteomes" id="UP000001307"/>
    </source>
</evidence>
<sequence length="467" mass="53078">MDWAVDGEEETWSDEEEDKSKSEMSISEILALLISRDLLPNEDTKKLLLKSLEATESSPDSTLARLYFDDISSPPTKLLTYSLMTYVSNKEYLKISELLRLSPVEVNKLHADDGELAVHKATTVEALKRLREGNADLFLESSDGNSPLSLALRSGNSRMASYILSFVEDTTRWINMPSKKRSGYLEIMEYFYAIFNKHNVENEELSTTLRLFKMSLTSLSRFGLRASNEDRETALKFLTEIMNAHENSESALFDAIYDQYPADHANVFKEIIETLLSETPGIFHEPDTAECKDNPNSSANNIDSSPTSENNLKISNQRNEIVERNFEHLDHTADIQIHSWGRTLEEAFESAVLGMFDYSVPLEKVEARKMILVDSRAKKNSDLKDILFLVMQDSLYEAATDPYFMAREAKIISLNRENCTCKMQLKGEEFDLRKHGGFGTEVKAVTHSALNIIETKEKSEVWVIVDI</sequence>
<dbReference type="EMBL" id="FN656642">
    <property type="protein sequence ID" value="CBY41785.1"/>
    <property type="molecule type" value="Genomic_DNA"/>
</dbReference>
<feature type="region of interest" description="Disordered" evidence="7">
    <location>
        <begin position="1"/>
        <end position="22"/>
    </location>
</feature>
<dbReference type="InterPro" id="IPR036770">
    <property type="entry name" value="Ankyrin_rpt-contain_sf"/>
</dbReference>
<dbReference type="InterPro" id="IPR036820">
    <property type="entry name" value="Archease_dom_sf"/>
</dbReference>
<dbReference type="InParanoid" id="E4XF86"/>
<evidence type="ECO:0000256" key="4">
    <source>
        <dbReference type="ARBA" id="ARBA00022694"/>
    </source>
</evidence>
<evidence type="ECO:0000256" key="3">
    <source>
        <dbReference type="ARBA" id="ARBA00022263"/>
    </source>
</evidence>
<name>E4XF86_OIKDI</name>
<keyword evidence="6" id="KW-0106">Calcium</keyword>
<dbReference type="Pfam" id="PF01951">
    <property type="entry name" value="Archease"/>
    <property type="match status" value="1"/>
</dbReference>
<dbReference type="GO" id="GO:0046872">
    <property type="term" value="F:metal ion binding"/>
    <property type="evidence" value="ECO:0007669"/>
    <property type="project" value="UniProtKB-KW"/>
</dbReference>
<proteinExistence type="inferred from homology"/>
<dbReference type="PANTHER" id="PTHR12682">
    <property type="entry name" value="ARCHEASE"/>
    <property type="match status" value="1"/>
</dbReference>
<dbReference type="Proteomes" id="UP000011014">
    <property type="component" value="Unassembled WGS sequence"/>
</dbReference>
<dbReference type="OrthoDB" id="2190767at2759"/>
<protein>
    <recommendedName>
        <fullName evidence="3">Protein archease</fullName>
    </recommendedName>
</protein>
<evidence type="ECO:0000259" key="8">
    <source>
        <dbReference type="Pfam" id="PF01951"/>
    </source>
</evidence>
<accession>E4XF86</accession>
<gene>
    <name evidence="9" type="ORF">GSOID_T00009627001</name>
    <name evidence="10" type="ORF">GSOID_T00023877001</name>
</gene>
<dbReference type="PANTHER" id="PTHR12682:SF11">
    <property type="entry name" value="PROTEIN ARCHEASE"/>
    <property type="match status" value="1"/>
</dbReference>
<feature type="compositionally biased region" description="Acidic residues" evidence="7">
    <location>
        <begin position="1"/>
        <end position="17"/>
    </location>
</feature>
<keyword evidence="4" id="KW-0819">tRNA processing</keyword>
<evidence type="ECO:0000313" key="10">
    <source>
        <dbReference type="EMBL" id="CBY41785.1"/>
    </source>
</evidence>
<evidence type="ECO:0000256" key="5">
    <source>
        <dbReference type="ARBA" id="ARBA00022723"/>
    </source>
</evidence>
<dbReference type="GO" id="GO:0072669">
    <property type="term" value="C:tRNA-splicing ligase complex"/>
    <property type="evidence" value="ECO:0007669"/>
    <property type="project" value="TreeGrafter"/>
</dbReference>